<evidence type="ECO:0000313" key="4">
    <source>
        <dbReference type="Proteomes" id="UP001500945"/>
    </source>
</evidence>
<feature type="chain" id="PRO_5045592160" description="DUF6299 domain-containing protein" evidence="1">
    <location>
        <begin position="28"/>
        <end position="272"/>
    </location>
</feature>
<feature type="domain" description="DUF6299" evidence="2">
    <location>
        <begin position="164"/>
        <end position="230"/>
    </location>
</feature>
<reference evidence="4" key="1">
    <citation type="journal article" date="2019" name="Int. J. Syst. Evol. Microbiol.">
        <title>The Global Catalogue of Microorganisms (GCM) 10K type strain sequencing project: providing services to taxonomists for standard genome sequencing and annotation.</title>
        <authorList>
            <consortium name="The Broad Institute Genomics Platform"/>
            <consortium name="The Broad Institute Genome Sequencing Center for Infectious Disease"/>
            <person name="Wu L."/>
            <person name="Ma J."/>
        </authorList>
    </citation>
    <scope>NUCLEOTIDE SEQUENCE [LARGE SCALE GENOMIC DNA]</scope>
    <source>
        <strain evidence="4">JCM 17809</strain>
    </source>
</reference>
<dbReference type="RefSeq" id="WP_345202011.1">
    <property type="nucleotide sequence ID" value="NZ_BAABGM010000003.1"/>
</dbReference>
<organism evidence="3 4">
    <name type="scientific">Fodinibacter luteus</name>
    <dbReference type="NCBI Taxonomy" id="552064"/>
    <lineage>
        <taxon>Bacteria</taxon>
        <taxon>Bacillati</taxon>
        <taxon>Actinomycetota</taxon>
        <taxon>Actinomycetes</taxon>
        <taxon>Micrococcales</taxon>
        <taxon>Intrasporangiaceae</taxon>
        <taxon>Fodinibacter (ex Wang et al. 2009)</taxon>
    </lineage>
</organism>
<evidence type="ECO:0000259" key="2">
    <source>
        <dbReference type="Pfam" id="PF19816"/>
    </source>
</evidence>
<dbReference type="InterPro" id="IPR046266">
    <property type="entry name" value="DUF6299"/>
</dbReference>
<protein>
    <recommendedName>
        <fullName evidence="2">DUF6299 domain-containing protein</fullName>
    </recommendedName>
</protein>
<evidence type="ECO:0000313" key="3">
    <source>
        <dbReference type="EMBL" id="GAA4398943.1"/>
    </source>
</evidence>
<feature type="signal peptide" evidence="1">
    <location>
        <begin position="1"/>
        <end position="27"/>
    </location>
</feature>
<dbReference type="EMBL" id="BAABGM010000003">
    <property type="protein sequence ID" value="GAA4398943.1"/>
    <property type="molecule type" value="Genomic_DNA"/>
</dbReference>
<keyword evidence="4" id="KW-1185">Reference proteome</keyword>
<evidence type="ECO:0000256" key="1">
    <source>
        <dbReference type="SAM" id="SignalP"/>
    </source>
</evidence>
<accession>A0ABP8K0M8</accession>
<sequence>MKVSQRLAAAVAAALTMVAITGTPALAAPPSNDVYGGAEVIAAVPFSTSLDTNEATTDADDAEMNATCGAPAMDASVWYTFTSATDQAYLADASASNYSAGVFVAVGAPGSFEVLACGPGGAAWEATAGQTYSILVIDDQDDGGGNGGLMELTVGVAPPPPALDVTVNPTAQFDSKTGSAILSGTITCGADAEFAFLEAQLTQRVGRLLIRGFGGTEVTCDGTTRPWTIEVLGDNGLFKGGKSASATFAAACGAAFCSEYFNESTIQLKGKR</sequence>
<comment type="caution">
    <text evidence="3">The sequence shown here is derived from an EMBL/GenBank/DDBJ whole genome shotgun (WGS) entry which is preliminary data.</text>
</comment>
<proteinExistence type="predicted"/>
<dbReference type="Proteomes" id="UP001500945">
    <property type="component" value="Unassembled WGS sequence"/>
</dbReference>
<gene>
    <name evidence="3" type="ORF">GCM10023168_05560</name>
</gene>
<name>A0ABP8K0M8_9MICO</name>
<keyword evidence="1" id="KW-0732">Signal</keyword>
<dbReference type="Pfam" id="PF19816">
    <property type="entry name" value="DUF6299"/>
    <property type="match status" value="1"/>
</dbReference>